<protein>
    <submittedName>
        <fullName evidence="1">Uncharacterized protein</fullName>
    </submittedName>
</protein>
<reference evidence="1" key="1">
    <citation type="submission" date="2019-10" db="EMBL/GenBank/DDBJ databases">
        <authorList>
            <person name="Soares A.E.R."/>
            <person name="Aleixo A."/>
            <person name="Schneider P."/>
            <person name="Miyaki C.Y."/>
            <person name="Schneider M.P."/>
            <person name="Mello C."/>
            <person name="Vasconcelos A.T.R."/>
        </authorList>
    </citation>
    <scope>NUCLEOTIDE SEQUENCE</scope>
    <source>
        <tissue evidence="1">Muscle</tissue>
    </source>
</reference>
<proteinExistence type="predicted"/>
<evidence type="ECO:0000313" key="1">
    <source>
        <dbReference type="EMBL" id="KAJ7415236.1"/>
    </source>
</evidence>
<name>A0ABQ9DB14_9PASS</name>
<keyword evidence="2" id="KW-1185">Reference proteome</keyword>
<accession>A0ABQ9DB14</accession>
<dbReference type="EMBL" id="WHWB01033975">
    <property type="protein sequence ID" value="KAJ7415236.1"/>
    <property type="molecule type" value="Genomic_DNA"/>
</dbReference>
<organism evidence="1 2">
    <name type="scientific">Willisornis vidua</name>
    <name type="common">Xingu scale-backed antbird</name>
    <dbReference type="NCBI Taxonomy" id="1566151"/>
    <lineage>
        <taxon>Eukaryota</taxon>
        <taxon>Metazoa</taxon>
        <taxon>Chordata</taxon>
        <taxon>Craniata</taxon>
        <taxon>Vertebrata</taxon>
        <taxon>Euteleostomi</taxon>
        <taxon>Archelosauria</taxon>
        <taxon>Archosauria</taxon>
        <taxon>Dinosauria</taxon>
        <taxon>Saurischia</taxon>
        <taxon>Theropoda</taxon>
        <taxon>Coelurosauria</taxon>
        <taxon>Aves</taxon>
        <taxon>Neognathae</taxon>
        <taxon>Neoaves</taxon>
        <taxon>Telluraves</taxon>
        <taxon>Australaves</taxon>
        <taxon>Passeriformes</taxon>
        <taxon>Thamnophilidae</taxon>
        <taxon>Willisornis</taxon>
    </lineage>
</organism>
<evidence type="ECO:0000313" key="2">
    <source>
        <dbReference type="Proteomes" id="UP001145742"/>
    </source>
</evidence>
<sequence>MKEHHFSSVREEQKIEFVIFKARSSLDFVHTGRYGVVEKLMINVLTPGSDALKTLVTLDTVAKEGNSTI</sequence>
<dbReference type="Proteomes" id="UP001145742">
    <property type="component" value="Unassembled WGS sequence"/>
</dbReference>
<gene>
    <name evidence="1" type="ORF">WISP_79085</name>
</gene>
<comment type="caution">
    <text evidence="1">The sequence shown here is derived from an EMBL/GenBank/DDBJ whole genome shotgun (WGS) entry which is preliminary data.</text>
</comment>